<protein>
    <submittedName>
        <fullName evidence="1">Uncharacterized protein</fullName>
    </submittedName>
</protein>
<dbReference type="KEGG" id="pyg:AWM70_04825"/>
<reference evidence="1 2" key="1">
    <citation type="submission" date="2016-01" db="EMBL/GenBank/DDBJ databases">
        <title>Complete Genome Sequence of Paenibacillus yonginensis DCY84, a novel Plant Growth-Promoting Bacteria with Elicitation of Induced Systemic Resistance.</title>
        <authorList>
            <person name="Kim Y.J."/>
            <person name="Yang D.C."/>
            <person name="Sukweenadhi J."/>
        </authorList>
    </citation>
    <scope>NUCLEOTIDE SEQUENCE [LARGE SCALE GENOMIC DNA]</scope>
    <source>
        <strain evidence="1 2">DCY84</strain>
    </source>
</reference>
<dbReference type="OrthoDB" id="2697242at2"/>
<keyword evidence="2" id="KW-1185">Reference proteome</keyword>
<dbReference type="EMBL" id="CP014167">
    <property type="protein sequence ID" value="ANS73976.1"/>
    <property type="molecule type" value="Genomic_DNA"/>
</dbReference>
<evidence type="ECO:0000313" key="1">
    <source>
        <dbReference type="EMBL" id="ANS73976.1"/>
    </source>
</evidence>
<evidence type="ECO:0000313" key="2">
    <source>
        <dbReference type="Proteomes" id="UP000092573"/>
    </source>
</evidence>
<accession>A0A1B1MXS7</accession>
<dbReference type="AlphaFoldDB" id="A0A1B1MXS7"/>
<dbReference type="Proteomes" id="UP000092573">
    <property type="component" value="Chromosome"/>
</dbReference>
<dbReference type="STRING" id="1462996.AWM70_04825"/>
<proteinExistence type="predicted"/>
<gene>
    <name evidence="1" type="ORF">AWM70_04825</name>
</gene>
<sequence length="127" mass="14971">MNIYEALKGVPNKKRLYFLWKFSLHWDQTKRPKSEKEFLKTVGNKTLNGFLSWEKTEEYRNLVAILLNTRFDSDLEDIYNSLSDKAKEGDEKSIKLLLQIGKEIKGFAREAVRQLKQEDDDEDDLVL</sequence>
<dbReference type="RefSeq" id="WP_068694582.1">
    <property type="nucleotide sequence ID" value="NZ_CP014167.1"/>
</dbReference>
<name>A0A1B1MXS7_9BACL</name>
<organism evidence="1 2">
    <name type="scientific">Paenibacillus yonginensis</name>
    <dbReference type="NCBI Taxonomy" id="1462996"/>
    <lineage>
        <taxon>Bacteria</taxon>
        <taxon>Bacillati</taxon>
        <taxon>Bacillota</taxon>
        <taxon>Bacilli</taxon>
        <taxon>Bacillales</taxon>
        <taxon>Paenibacillaceae</taxon>
        <taxon>Paenibacillus</taxon>
    </lineage>
</organism>